<proteinExistence type="predicted"/>
<name>A0A2M7XB12_9BACT</name>
<sequence>MSMSEHLDPARFEAFRHDLQKELGPVSEKDFAFALDLPDKERRIAYGAFIDRYHEMFQSTKMLRPRDRSTNQIDLDRDSLHKQLIALGKTFDKSKAEVQFDLIRREGNLADYGFPELGVISYEDNDGWFGAQEVDTRTQKFYRETPEAKMNEHDRAERWEPDTTPEVLPVPGLGDVSHVHALAEGEVAVLFGAYVDEDLMNDPVAIIPPDFNERWRRASKLALKLGLQVFLDRTMQYHGAVTVVGVALKPEQLEDEFFREMKKHPETYRVCSAELEKVDLDEDRTRIIVEVLQEFSRVRQEKAKQLWELYIQERHEKFNEPVPSQKNLLKQARALGVTLPDWWKESVDEGDELDAYDKYPSFKSTHRP</sequence>
<comment type="caution">
    <text evidence="1">The sequence shown here is derived from an EMBL/GenBank/DDBJ whole genome shotgun (WGS) entry which is preliminary data.</text>
</comment>
<accession>A0A2M7XB12</accession>
<evidence type="ECO:0000313" key="2">
    <source>
        <dbReference type="Proteomes" id="UP000229385"/>
    </source>
</evidence>
<reference evidence="2" key="1">
    <citation type="submission" date="2017-09" db="EMBL/GenBank/DDBJ databases">
        <title>Depth-based differentiation of microbial function through sediment-hosted aquifers and enrichment of novel symbionts in the deep terrestrial subsurface.</title>
        <authorList>
            <person name="Probst A.J."/>
            <person name="Ladd B."/>
            <person name="Jarett J.K."/>
            <person name="Geller-Mcgrath D.E."/>
            <person name="Sieber C.M.K."/>
            <person name="Emerson J.B."/>
            <person name="Anantharaman K."/>
            <person name="Thomas B.C."/>
            <person name="Malmstrom R."/>
            <person name="Stieglmeier M."/>
            <person name="Klingl A."/>
            <person name="Woyke T."/>
            <person name="Ryan C.M."/>
            <person name="Banfield J.F."/>
        </authorList>
    </citation>
    <scope>NUCLEOTIDE SEQUENCE [LARGE SCALE GENOMIC DNA]</scope>
</reference>
<dbReference type="AlphaFoldDB" id="A0A2M7XB12"/>
<protein>
    <submittedName>
        <fullName evidence="1">Uncharacterized protein</fullName>
    </submittedName>
</protein>
<dbReference type="EMBL" id="PFWU01000053">
    <property type="protein sequence ID" value="PJA45044.1"/>
    <property type="molecule type" value="Genomic_DNA"/>
</dbReference>
<dbReference type="Proteomes" id="UP000229385">
    <property type="component" value="Unassembled WGS sequence"/>
</dbReference>
<evidence type="ECO:0000313" key="1">
    <source>
        <dbReference type="EMBL" id="PJA45044.1"/>
    </source>
</evidence>
<gene>
    <name evidence="1" type="ORF">CO174_05385</name>
</gene>
<organism evidence="1 2">
    <name type="scientific">Candidatus Uhrbacteria bacterium CG_4_9_14_3_um_filter_50_9</name>
    <dbReference type="NCBI Taxonomy" id="1975035"/>
    <lineage>
        <taxon>Bacteria</taxon>
        <taxon>Candidatus Uhriibacteriota</taxon>
    </lineage>
</organism>